<organism evidence="3 4">
    <name type="scientific">Rhypophila decipiens</name>
    <dbReference type="NCBI Taxonomy" id="261697"/>
    <lineage>
        <taxon>Eukaryota</taxon>
        <taxon>Fungi</taxon>
        <taxon>Dikarya</taxon>
        <taxon>Ascomycota</taxon>
        <taxon>Pezizomycotina</taxon>
        <taxon>Sordariomycetes</taxon>
        <taxon>Sordariomycetidae</taxon>
        <taxon>Sordariales</taxon>
        <taxon>Naviculisporaceae</taxon>
        <taxon>Rhypophila</taxon>
    </lineage>
</organism>
<name>A0AAN6Y2G7_9PEZI</name>
<evidence type="ECO:0000256" key="2">
    <source>
        <dbReference type="SAM" id="Phobius"/>
    </source>
</evidence>
<comment type="caution">
    <text evidence="3">The sequence shown here is derived from an EMBL/GenBank/DDBJ whole genome shotgun (WGS) entry which is preliminary data.</text>
</comment>
<sequence>MLLTSSQVSIALSSSIVLIFTTALFLSGYAIQQRTLRDLRAAIRAPPQPEPKIFLPDRFKTSTTELPDGTIIEVNDDGSAPTGSRSSNNQKPLRGGRARKQRQRQGQQQRGKNEEIVIEIKPTLPLPEEKAGGANAQRAVKDTHTQVMREKHRAPSSSTNKSEKKQPQQNGKQQQQQQQQQVGVKGQGGGKGKKDQKEKVLLPGPDAVPHPEDEGKFVSRAERRRLIKEELQRLSRGSERVYWQRRLW</sequence>
<feature type="compositionally biased region" description="Low complexity" evidence="1">
    <location>
        <begin position="167"/>
        <end position="184"/>
    </location>
</feature>
<keyword evidence="2" id="KW-0472">Membrane</keyword>
<proteinExistence type="predicted"/>
<feature type="transmembrane region" description="Helical" evidence="2">
    <location>
        <begin position="12"/>
        <end position="31"/>
    </location>
</feature>
<dbReference type="EMBL" id="MU858150">
    <property type="protein sequence ID" value="KAK4211399.1"/>
    <property type="molecule type" value="Genomic_DNA"/>
</dbReference>
<reference evidence="3" key="2">
    <citation type="submission" date="2023-05" db="EMBL/GenBank/DDBJ databases">
        <authorList>
            <consortium name="Lawrence Berkeley National Laboratory"/>
            <person name="Steindorff A."/>
            <person name="Hensen N."/>
            <person name="Bonometti L."/>
            <person name="Westerberg I."/>
            <person name="Brannstrom I.O."/>
            <person name="Guillou S."/>
            <person name="Cros-Aarteil S."/>
            <person name="Calhoun S."/>
            <person name="Haridas S."/>
            <person name="Kuo A."/>
            <person name="Mondo S."/>
            <person name="Pangilinan J."/>
            <person name="Riley R."/>
            <person name="Labutti K."/>
            <person name="Andreopoulos B."/>
            <person name="Lipzen A."/>
            <person name="Chen C."/>
            <person name="Yanf M."/>
            <person name="Daum C."/>
            <person name="Ng V."/>
            <person name="Clum A."/>
            <person name="Ohm R."/>
            <person name="Martin F."/>
            <person name="Silar P."/>
            <person name="Natvig D."/>
            <person name="Lalanne C."/>
            <person name="Gautier V."/>
            <person name="Ament-Velasquez S.L."/>
            <person name="Kruys A."/>
            <person name="Hutchinson M.I."/>
            <person name="Powell A.J."/>
            <person name="Barry K."/>
            <person name="Miller A.N."/>
            <person name="Grigoriev I.V."/>
            <person name="Debuchy R."/>
            <person name="Gladieux P."/>
            <person name="Thoren M.H."/>
            <person name="Johannesson H."/>
        </authorList>
    </citation>
    <scope>NUCLEOTIDE SEQUENCE</scope>
    <source>
        <strain evidence="3">PSN293</strain>
    </source>
</reference>
<feature type="compositionally biased region" description="Basic residues" evidence="1">
    <location>
        <begin position="94"/>
        <end position="103"/>
    </location>
</feature>
<keyword evidence="2" id="KW-1133">Transmembrane helix</keyword>
<reference evidence="3" key="1">
    <citation type="journal article" date="2023" name="Mol. Phylogenet. Evol.">
        <title>Genome-scale phylogeny and comparative genomics of the fungal order Sordariales.</title>
        <authorList>
            <person name="Hensen N."/>
            <person name="Bonometti L."/>
            <person name="Westerberg I."/>
            <person name="Brannstrom I.O."/>
            <person name="Guillou S."/>
            <person name="Cros-Aarteil S."/>
            <person name="Calhoun S."/>
            <person name="Haridas S."/>
            <person name="Kuo A."/>
            <person name="Mondo S."/>
            <person name="Pangilinan J."/>
            <person name="Riley R."/>
            <person name="LaButti K."/>
            <person name="Andreopoulos B."/>
            <person name="Lipzen A."/>
            <person name="Chen C."/>
            <person name="Yan M."/>
            <person name="Daum C."/>
            <person name="Ng V."/>
            <person name="Clum A."/>
            <person name="Steindorff A."/>
            <person name="Ohm R.A."/>
            <person name="Martin F."/>
            <person name="Silar P."/>
            <person name="Natvig D.O."/>
            <person name="Lalanne C."/>
            <person name="Gautier V."/>
            <person name="Ament-Velasquez S.L."/>
            <person name="Kruys A."/>
            <person name="Hutchinson M.I."/>
            <person name="Powell A.J."/>
            <person name="Barry K."/>
            <person name="Miller A.N."/>
            <person name="Grigoriev I.V."/>
            <person name="Debuchy R."/>
            <person name="Gladieux P."/>
            <person name="Hiltunen Thoren M."/>
            <person name="Johannesson H."/>
        </authorList>
    </citation>
    <scope>NUCLEOTIDE SEQUENCE</scope>
    <source>
        <strain evidence="3">PSN293</strain>
    </source>
</reference>
<feature type="compositionally biased region" description="Basic and acidic residues" evidence="1">
    <location>
        <begin position="139"/>
        <end position="149"/>
    </location>
</feature>
<feature type="region of interest" description="Disordered" evidence="1">
    <location>
        <begin position="65"/>
        <end position="219"/>
    </location>
</feature>
<feature type="compositionally biased region" description="Basic and acidic residues" evidence="1">
    <location>
        <begin position="209"/>
        <end position="219"/>
    </location>
</feature>
<feature type="compositionally biased region" description="Polar residues" evidence="1">
    <location>
        <begin position="81"/>
        <end position="91"/>
    </location>
</feature>
<keyword evidence="4" id="KW-1185">Reference proteome</keyword>
<protein>
    <submittedName>
        <fullName evidence="3">Uncharacterized protein</fullName>
    </submittedName>
</protein>
<dbReference type="Proteomes" id="UP001301769">
    <property type="component" value="Unassembled WGS sequence"/>
</dbReference>
<accession>A0AAN6Y2G7</accession>
<gene>
    <name evidence="3" type="ORF">QBC37DRAFT_348146</name>
</gene>
<evidence type="ECO:0000256" key="1">
    <source>
        <dbReference type="SAM" id="MobiDB-lite"/>
    </source>
</evidence>
<dbReference type="AlphaFoldDB" id="A0AAN6Y2G7"/>
<evidence type="ECO:0000313" key="3">
    <source>
        <dbReference type="EMBL" id="KAK4211399.1"/>
    </source>
</evidence>
<evidence type="ECO:0000313" key="4">
    <source>
        <dbReference type="Proteomes" id="UP001301769"/>
    </source>
</evidence>
<keyword evidence="2" id="KW-0812">Transmembrane</keyword>